<accession>A0ACC3A6V6</accession>
<sequence>MTTVNINGHEIDPKTQVKGGAYFSSDAANSDVILLQCKNVLSVEQIEQLQSLQVQILQNVAKFTYTCQFKPKTSEELNKVRALPFALIKSTDLPSQSQDQPSIASLTSELSTGDITTCEVYVCLHDKYGTTQSIQDIAQLLSIAPKAVIDERFGVLRLTVKKADIPRLAKVDNVRSIEEVPIRVFQENIARGNIGFIAPQDALASINHTLFGNDEARRVKESDYRGGGEMIVVADSGLDRGKKEGAELHPAFTGRVYRIDNYMEPDNFADKHGHGTHVAAIAMGNAESKEFGRIEGTAPEARLWMQKVRDDKKNVFNTGATSLSQLFMLPYSDDPGAAIVPRIHSNSWGPTWLAGKQVADTYNATAQVVDGTARENLDYCLIFAAGTEAAEATSTKSTQIEGAAAAKNGITVGATESSRKMKPMDTYYKYDNGGKPGNPNNVAVFSSRGPTREGRIKPDVVAPGCTIYSARSQYPEHLVYAMQKNPDKKYPFQFWQDDFHPDYDLNGRSPDTLWWFRDGTSQSAPAVAGCCAVLRRVFRTARGVYPTSAMVKALLVHGAIDCYKAEVDKDNLEQWTRIYGQAPNGLQGFGRVFMPTSFRPITTQNAGCYDSIEFLTRKPWTFNPAAERNKPLAPEQEWRQQVQVPNNGTLTITMAYTDREGPQLLNVLGLKVELQAPAGAGAGAGAPPQVRWAEPNPADASQPQVVNNVQKLIWEQIPAGMHTIVVRFLRAEPSQNPKQDFEQHFAVCWTVD</sequence>
<organism evidence="1 2">
    <name type="scientific">Neophaeococcomyces mojaviensis</name>
    <dbReference type="NCBI Taxonomy" id="3383035"/>
    <lineage>
        <taxon>Eukaryota</taxon>
        <taxon>Fungi</taxon>
        <taxon>Dikarya</taxon>
        <taxon>Ascomycota</taxon>
        <taxon>Pezizomycotina</taxon>
        <taxon>Eurotiomycetes</taxon>
        <taxon>Chaetothyriomycetidae</taxon>
        <taxon>Chaetothyriales</taxon>
        <taxon>Chaetothyriales incertae sedis</taxon>
        <taxon>Neophaeococcomyces</taxon>
    </lineage>
</organism>
<keyword evidence="2" id="KW-1185">Reference proteome</keyword>
<proteinExistence type="predicted"/>
<dbReference type="Proteomes" id="UP001172386">
    <property type="component" value="Unassembled WGS sequence"/>
</dbReference>
<gene>
    <name evidence="1" type="ORF">H2198_005294</name>
</gene>
<protein>
    <submittedName>
        <fullName evidence="1">Uncharacterized protein</fullName>
    </submittedName>
</protein>
<reference evidence="1" key="1">
    <citation type="submission" date="2022-10" db="EMBL/GenBank/DDBJ databases">
        <title>Culturing micro-colonial fungi from biological soil crusts in the Mojave desert and describing Neophaeococcomyces mojavensis, and introducing the new genera and species Taxawa tesnikishii.</title>
        <authorList>
            <person name="Kurbessoian T."/>
            <person name="Stajich J.E."/>
        </authorList>
    </citation>
    <scope>NUCLEOTIDE SEQUENCE</scope>
    <source>
        <strain evidence="1">JES_112</strain>
    </source>
</reference>
<comment type="caution">
    <text evidence="1">The sequence shown here is derived from an EMBL/GenBank/DDBJ whole genome shotgun (WGS) entry which is preliminary data.</text>
</comment>
<dbReference type="EMBL" id="JAPDRQ010000086">
    <property type="protein sequence ID" value="KAJ9655946.1"/>
    <property type="molecule type" value="Genomic_DNA"/>
</dbReference>
<evidence type="ECO:0000313" key="2">
    <source>
        <dbReference type="Proteomes" id="UP001172386"/>
    </source>
</evidence>
<name>A0ACC3A6V6_9EURO</name>
<evidence type="ECO:0000313" key="1">
    <source>
        <dbReference type="EMBL" id="KAJ9655946.1"/>
    </source>
</evidence>